<name>A0A7J6X296_THATH</name>
<dbReference type="Gene3D" id="3.40.50.1000">
    <property type="entry name" value="HAD superfamily/HAD-like"/>
    <property type="match status" value="1"/>
</dbReference>
<dbReference type="GO" id="GO:0043136">
    <property type="term" value="F:sn-glycerol 3-phosphatase activity"/>
    <property type="evidence" value="ECO:0007669"/>
    <property type="project" value="TreeGrafter"/>
</dbReference>
<dbReference type="PANTHER" id="PTHR18901:SF38">
    <property type="entry name" value="PSEUDOURIDINE-5'-PHOSPHATASE"/>
    <property type="match status" value="1"/>
</dbReference>
<accession>A0A7J6X296</accession>
<keyword evidence="2" id="KW-1185">Reference proteome</keyword>
<dbReference type="InterPro" id="IPR036412">
    <property type="entry name" value="HAD-like_sf"/>
</dbReference>
<sequence length="128" mass="13955">MAVATGSNQRHFELKTQNHGEIFAMMHHIVNGDDPEVEKGKPSPDIFLAAARRFEDAFVDPRNILVFEDAPAGVAAAKNAGMYVVMVPDPNLDASYHSGADQVLSSLLDFNPGEWGLPPFEARPLPKL</sequence>
<reference evidence="1 2" key="1">
    <citation type="submission" date="2020-06" db="EMBL/GenBank/DDBJ databases">
        <title>Transcriptomic and genomic resources for Thalictrum thalictroides and T. hernandezii: Facilitating candidate gene discovery in an emerging model plant lineage.</title>
        <authorList>
            <person name="Arias T."/>
            <person name="Riano-Pachon D.M."/>
            <person name="Di Stilio V.S."/>
        </authorList>
    </citation>
    <scope>NUCLEOTIDE SEQUENCE [LARGE SCALE GENOMIC DNA]</scope>
    <source>
        <strain evidence="2">cv. WT478/WT964</strain>
        <tissue evidence="1">Leaves</tissue>
    </source>
</reference>
<comment type="caution">
    <text evidence="1">The sequence shown here is derived from an EMBL/GenBank/DDBJ whole genome shotgun (WGS) entry which is preliminary data.</text>
</comment>
<dbReference type="InterPro" id="IPR023214">
    <property type="entry name" value="HAD_sf"/>
</dbReference>
<dbReference type="Pfam" id="PF00702">
    <property type="entry name" value="Hydrolase"/>
    <property type="match status" value="1"/>
</dbReference>
<dbReference type="Proteomes" id="UP000554482">
    <property type="component" value="Unassembled WGS sequence"/>
</dbReference>
<evidence type="ECO:0000313" key="1">
    <source>
        <dbReference type="EMBL" id="KAF5203869.1"/>
    </source>
</evidence>
<dbReference type="NCBIfam" id="TIGR01509">
    <property type="entry name" value="HAD-SF-IA-v3"/>
    <property type="match status" value="1"/>
</dbReference>
<dbReference type="SUPFAM" id="SSF56784">
    <property type="entry name" value="HAD-like"/>
    <property type="match status" value="1"/>
</dbReference>
<dbReference type="EMBL" id="JABWDY010006141">
    <property type="protein sequence ID" value="KAF5203869.1"/>
    <property type="molecule type" value="Genomic_DNA"/>
</dbReference>
<dbReference type="InterPro" id="IPR006439">
    <property type="entry name" value="HAD-SF_hydro_IA"/>
</dbReference>
<dbReference type="FunFam" id="3.40.50.1000:FF:000055">
    <property type="entry name" value="Haloacid dehalogenase-like hydrolase family protein"/>
    <property type="match status" value="1"/>
</dbReference>
<dbReference type="AlphaFoldDB" id="A0A7J6X296"/>
<organism evidence="1 2">
    <name type="scientific">Thalictrum thalictroides</name>
    <name type="common">Rue-anemone</name>
    <name type="synonym">Anemone thalictroides</name>
    <dbReference type="NCBI Taxonomy" id="46969"/>
    <lineage>
        <taxon>Eukaryota</taxon>
        <taxon>Viridiplantae</taxon>
        <taxon>Streptophyta</taxon>
        <taxon>Embryophyta</taxon>
        <taxon>Tracheophyta</taxon>
        <taxon>Spermatophyta</taxon>
        <taxon>Magnoliopsida</taxon>
        <taxon>Ranunculales</taxon>
        <taxon>Ranunculaceae</taxon>
        <taxon>Thalictroideae</taxon>
        <taxon>Thalictrum</taxon>
    </lineage>
</organism>
<dbReference type="PANTHER" id="PTHR18901">
    <property type="entry name" value="2-DEOXYGLUCOSE-6-PHOSPHATE PHOSPHATASE 2"/>
    <property type="match status" value="1"/>
</dbReference>
<dbReference type="GO" id="GO:0006114">
    <property type="term" value="P:glycerol biosynthetic process"/>
    <property type="evidence" value="ECO:0007669"/>
    <property type="project" value="TreeGrafter"/>
</dbReference>
<proteinExistence type="predicted"/>
<dbReference type="OrthoDB" id="40579at2759"/>
<gene>
    <name evidence="1" type="ORF">FRX31_006542</name>
</gene>
<evidence type="ECO:0000313" key="2">
    <source>
        <dbReference type="Proteomes" id="UP000554482"/>
    </source>
</evidence>
<protein>
    <submittedName>
        <fullName evidence="1">(DL)-glycerol-3-phosphatase</fullName>
    </submittedName>
</protein>